<reference evidence="4 5" key="1">
    <citation type="journal article" date="2016" name="Nat. Commun.">
        <title>Thousands of microbial genomes shed light on interconnected biogeochemical processes in an aquifer system.</title>
        <authorList>
            <person name="Anantharaman K."/>
            <person name="Brown C.T."/>
            <person name="Hug L.A."/>
            <person name="Sharon I."/>
            <person name="Castelle C.J."/>
            <person name="Probst A.J."/>
            <person name="Thomas B.C."/>
            <person name="Singh A."/>
            <person name="Wilkins M.J."/>
            <person name="Karaoz U."/>
            <person name="Brodie E.L."/>
            <person name="Williams K.H."/>
            <person name="Hubbard S.S."/>
            <person name="Banfield J.F."/>
        </authorList>
    </citation>
    <scope>NUCLEOTIDE SEQUENCE [LARGE SCALE GENOMIC DNA]</scope>
</reference>
<dbReference type="AlphaFoldDB" id="A0A1F5F3K6"/>
<comment type="caution">
    <text evidence="4">The sequence shown here is derived from an EMBL/GenBank/DDBJ whole genome shotgun (WGS) entry which is preliminary data.</text>
</comment>
<dbReference type="PANTHER" id="PTHR34847:SF1">
    <property type="entry name" value="NODULATION PROTEIN U"/>
    <property type="match status" value="1"/>
</dbReference>
<evidence type="ECO:0000259" key="3">
    <source>
        <dbReference type="Pfam" id="PF16861"/>
    </source>
</evidence>
<evidence type="ECO:0008006" key="6">
    <source>
        <dbReference type="Google" id="ProtNLM"/>
    </source>
</evidence>
<dbReference type="Proteomes" id="UP000177187">
    <property type="component" value="Unassembled WGS sequence"/>
</dbReference>
<dbReference type="InterPro" id="IPR051338">
    <property type="entry name" value="NodU/CmcH_Carbamoyltrnsfr"/>
</dbReference>
<dbReference type="InterPro" id="IPR038152">
    <property type="entry name" value="Carbam_trans_C_sf"/>
</dbReference>
<feature type="domain" description="Carbamoyltransferase C-terminal" evidence="3">
    <location>
        <begin position="387"/>
        <end position="558"/>
    </location>
</feature>
<dbReference type="SUPFAM" id="SSF53067">
    <property type="entry name" value="Actin-like ATPase domain"/>
    <property type="match status" value="1"/>
</dbReference>
<dbReference type="EMBL" id="MFAF01000105">
    <property type="protein sequence ID" value="OGD74213.1"/>
    <property type="molecule type" value="Genomic_DNA"/>
</dbReference>
<evidence type="ECO:0000256" key="1">
    <source>
        <dbReference type="ARBA" id="ARBA00006129"/>
    </source>
</evidence>
<dbReference type="PANTHER" id="PTHR34847">
    <property type="entry name" value="NODULATION PROTEIN U"/>
    <property type="match status" value="1"/>
</dbReference>
<dbReference type="GO" id="GO:0003824">
    <property type="term" value="F:catalytic activity"/>
    <property type="evidence" value="ECO:0007669"/>
    <property type="project" value="InterPro"/>
</dbReference>
<dbReference type="Gene3D" id="3.90.870.20">
    <property type="entry name" value="Carbamoyltransferase, C-terminal domain"/>
    <property type="match status" value="1"/>
</dbReference>
<dbReference type="InterPro" id="IPR031730">
    <property type="entry name" value="Carbam_trans_C"/>
</dbReference>
<evidence type="ECO:0000259" key="2">
    <source>
        <dbReference type="Pfam" id="PF02543"/>
    </source>
</evidence>
<gene>
    <name evidence="4" type="ORF">A2Y64_05915</name>
</gene>
<name>A0A1F5F3K6_9BACT</name>
<organism evidence="4 5">
    <name type="scientific">Candidatus Coatesbacteria bacterium RBG_13_66_14</name>
    <dbReference type="NCBI Taxonomy" id="1817816"/>
    <lineage>
        <taxon>Bacteria</taxon>
        <taxon>Candidatus Coatesiibacteriota</taxon>
    </lineage>
</organism>
<dbReference type="InterPro" id="IPR003696">
    <property type="entry name" value="Carbtransf_dom"/>
</dbReference>
<comment type="similarity">
    <text evidence="1">Belongs to the NodU/CmcH family.</text>
</comment>
<dbReference type="Pfam" id="PF02543">
    <property type="entry name" value="Carbam_trans_N"/>
    <property type="match status" value="1"/>
</dbReference>
<dbReference type="CDD" id="cd24100">
    <property type="entry name" value="ASKHA_NBD_MJ1051-like_N"/>
    <property type="match status" value="1"/>
</dbReference>
<proteinExistence type="inferred from homology"/>
<feature type="domain" description="Carbamoyltransferase" evidence="2">
    <location>
        <begin position="4"/>
        <end position="336"/>
    </location>
</feature>
<dbReference type="Pfam" id="PF16861">
    <property type="entry name" value="Carbam_trans_C"/>
    <property type="match status" value="1"/>
</dbReference>
<evidence type="ECO:0000313" key="4">
    <source>
        <dbReference type="EMBL" id="OGD74213.1"/>
    </source>
</evidence>
<sequence>MANVVGISALDKESTVTLVQDGVITWAVSEERLTRVKQQRGFPWGALEMVFERSGVGPGDVEAVCYPFLPAPEELALRRRRAREHNRENENKDGPANRLFHRLNLFRELRRDRRGVLPFSDRELAAGLAKWGLAGKLHRYPHEPVHAANAFYTSGFSRALAVVFDAYGSGDTGGVYRCGPDGIEQLAAFPWPNSLGDFYSRVTKALGFTPDRHEGKILGLAAYAPAGEVFDLVRPRFEVGGGRFFYINSHDPFYVPRLARRFPREKVAAAHQDTLEEVAVGVVRPYLRSTGERDVVLSGGVTANVKLNQRIAELPEVDRIFVHPAMSDMGTGTGAAYLYLAERGRARPYKLPHALLGPDYTDAECRAALEEAGLAYTEPADLVGEAARLLADGKVVAWFDGRMEYGPRALGSRSVLARATDPEINRWLNNRLKRTEFMPFAPVTLPEHAERCYIGLEKCRHTAEFMTVTVDCTAYMREVSPAAVHVDGTARPQIANRDATPRYHDVLARYHELTGIPSLINTSFNIHEEPIVCTPADAVRAFRQGHLDYLALGPCLVKNPADDA</sequence>
<dbReference type="Gene3D" id="3.30.420.40">
    <property type="match status" value="2"/>
</dbReference>
<evidence type="ECO:0000313" key="5">
    <source>
        <dbReference type="Proteomes" id="UP000177187"/>
    </source>
</evidence>
<dbReference type="InterPro" id="IPR043129">
    <property type="entry name" value="ATPase_NBD"/>
</dbReference>
<protein>
    <recommendedName>
        <fullName evidence="6">Carbamoyltransferase</fullName>
    </recommendedName>
</protein>
<accession>A0A1F5F3K6</accession>